<dbReference type="EMBL" id="FNAI01000002">
    <property type="protein sequence ID" value="SDD80712.1"/>
    <property type="molecule type" value="Genomic_DNA"/>
</dbReference>
<evidence type="ECO:0000259" key="1">
    <source>
        <dbReference type="Pfam" id="PF18962"/>
    </source>
</evidence>
<dbReference type="NCBIfam" id="TIGR04183">
    <property type="entry name" value="Por_Secre_tail"/>
    <property type="match status" value="1"/>
</dbReference>
<organism evidence="2 3">
    <name type="scientific">Mucilaginibacter pineti</name>
    <dbReference type="NCBI Taxonomy" id="1391627"/>
    <lineage>
        <taxon>Bacteria</taxon>
        <taxon>Pseudomonadati</taxon>
        <taxon>Bacteroidota</taxon>
        <taxon>Sphingobacteriia</taxon>
        <taxon>Sphingobacteriales</taxon>
        <taxon>Sphingobacteriaceae</taxon>
        <taxon>Mucilaginibacter</taxon>
    </lineage>
</organism>
<name>A0A1G6XRS9_9SPHI</name>
<evidence type="ECO:0000313" key="2">
    <source>
        <dbReference type="EMBL" id="SDD80712.1"/>
    </source>
</evidence>
<protein>
    <recommendedName>
        <fullName evidence="1">Secretion system C-terminal sorting domain-containing protein</fullName>
    </recommendedName>
</protein>
<dbReference type="Pfam" id="PF18962">
    <property type="entry name" value="Por_Secre_tail"/>
    <property type="match status" value="1"/>
</dbReference>
<keyword evidence="3" id="KW-1185">Reference proteome</keyword>
<gene>
    <name evidence="2" type="ORF">SAMN05216464_102630</name>
</gene>
<proteinExistence type="predicted"/>
<dbReference type="InterPro" id="IPR026444">
    <property type="entry name" value="Secre_tail"/>
</dbReference>
<evidence type="ECO:0000313" key="3">
    <source>
        <dbReference type="Proteomes" id="UP000199072"/>
    </source>
</evidence>
<dbReference type="STRING" id="1391627.SAMN05216464_102630"/>
<accession>A0A1G6XRS9</accession>
<sequence>MIACLLIASNYAKAAVSLTITGLNNASTNGVSSGNIAYGTTGVVLYGFNVTNSGTTAASITTFRFAVGGSPGGKPLDQYFTGLTLYSITNSNYAAPVGKVTVSTTNNASSNTLVISGFTQAIAANGGSVNYFIVANFNAIVNDLPSTEQLTYADLTNSGSVITGTASSVVGQALNLQSPILTIANYNTGIYTGTTVSANTAYNLFGFTLSATGPTDMHELILDVSFPLGGENFTAGYISTIQLFDASTNAAAANITVQNQGTKIVLDFANGYQISTAKNYYVVVTFVSSFKDHKPTAFNICYNDTPNPNSNVCKTHSGCIITNSYVNGVSGGACSQTFYGSQTYDWTGEQSATWNVTQNWRVNGNTPTVVPGQYDAVRIGVSTSTITGSGSNNGQSATSFISNPTVTDNRLCNSIIFGVAKTSSATTLTVTGTGVSLTVGTSITQNHRAGGATTTTLAGTGNISCGTLQVGDNTTPNFGGNFVTKVISTVANLTLGSDLILNSTSASIFIFGVADASPYFSLAGGTMNINGQIVTTNQNVALFGSPTDTFSIDLSGSTSATLNLSNPTALNIANAAYASIDFYNVVSAGTGISTVNYNGASQTVYNSSITTAPAMYQNLTFSGSGTKTIGLAAGGTLTVAGDLTTSGTSTSPIINFSTYAPTVTITGSMQGAGGTLLQGASNITVNGPQFNNAGGTMTLGSGPLTFNGYQFTNNAGTITSGSGLVTFGYTGVFGTTLTTVANPITFNNVLFTGGGTKTLSAGTFNLSSSGLLQVTASTTLAAGGNLTILSDATYSGSIDKLTAGTITGNVNVNRYMTGGLIARRGYRLLSSPVHQTATINSQQAYGFTDLQKTTPITGYGASGTAYNSVTPPTNGFDMSLSGNPSVLYYFEKATDPINQVIANSDYKGISTINELLPVGNGFLFFFRGNRSPTGVNGINKTTTTAVPENTTLNWTGVPNQGNITVNFPAESSVQTVSGHIVYVTPTATDAVFKYNTSTPASANDGLHLVGNPYASTIDLDKITVTNPNNNFVYMLNNSGVFGVYSRGAATQYTSASLLNNGVGRYVLAGQGFMIQGKSNNTTTLQFTEAAKVTNINVNGSTGGNGLPTTFKAHTPQVLAMANKGAMDVPTLAAITTDAAVAPAVAEPSIVHITLSLDSDNMNETVIQFGDKSNAGNNKFNDQEDAIYRSGLSQTTFLASYTADSRPCIINTMGAIDTIKSIPLYVEGKTDGLYKLKFTGASAIDGRYVLYLVDHFMKDSLDLSANDTYNFNLQRGNAQTFGATRFELVKHKSGVQYNLLGFNGAKKTGSVVLNWKTEHEGTYTMFALQRSTDGGKTFITIDSLASDGSGSYTMTDIKPANGTNQYRLVQTVGLDPSALSKIVIIGYQPPGNDNLIANFDLYPNPSVDIIKLRLNNVTQGKLSIKIYNVDGRVVSNSKANAGGTISQDVSNLLRGGYVLEVSNADGSYYATKKFSKL</sequence>
<feature type="domain" description="Secretion system C-terminal sorting" evidence="1">
    <location>
        <begin position="1400"/>
        <end position="1470"/>
    </location>
</feature>
<reference evidence="2 3" key="1">
    <citation type="submission" date="2016-10" db="EMBL/GenBank/DDBJ databases">
        <authorList>
            <person name="de Groot N.N."/>
        </authorList>
    </citation>
    <scope>NUCLEOTIDE SEQUENCE [LARGE SCALE GENOMIC DNA]</scope>
    <source>
        <strain evidence="2 3">47C3B</strain>
    </source>
</reference>
<dbReference type="Proteomes" id="UP000199072">
    <property type="component" value="Unassembled WGS sequence"/>
</dbReference>